<evidence type="ECO:0000313" key="14">
    <source>
        <dbReference type="EMBL" id="JAR86944.1"/>
    </source>
</evidence>
<feature type="transmembrane region" description="Helical" evidence="13">
    <location>
        <begin position="222"/>
        <end position="239"/>
    </location>
</feature>
<evidence type="ECO:0000256" key="10">
    <source>
        <dbReference type="ARBA" id="ARBA00025854"/>
    </source>
</evidence>
<protein>
    <recommendedName>
        <fullName evidence="3">Translocon-associated protein subunit alpha</fullName>
    </recommendedName>
    <alternativeName>
        <fullName evidence="11">Signal sequence receptor subunit alpha</fullName>
    </alternativeName>
</protein>
<dbReference type="GO" id="GO:0005789">
    <property type="term" value="C:endoplasmic reticulum membrane"/>
    <property type="evidence" value="ECO:0007669"/>
    <property type="project" value="UniProtKB-SubCell"/>
</dbReference>
<evidence type="ECO:0000256" key="2">
    <source>
        <dbReference type="ARBA" id="ARBA00006776"/>
    </source>
</evidence>
<feature type="compositionally biased region" description="Acidic residues" evidence="12">
    <location>
        <begin position="50"/>
        <end position="60"/>
    </location>
</feature>
<keyword evidence="8 13" id="KW-0472">Membrane</keyword>
<feature type="compositionally biased region" description="Polar residues" evidence="12">
    <location>
        <begin position="63"/>
        <end position="75"/>
    </location>
</feature>
<dbReference type="PANTHER" id="PTHR12924">
    <property type="entry name" value="TRANSLOCON-ASSOCIATED PROTEIN, ALPHA SUBUNIT"/>
    <property type="match status" value="1"/>
</dbReference>
<feature type="non-terminal residue" evidence="14">
    <location>
        <position position="1"/>
    </location>
</feature>
<keyword evidence="6" id="KW-0256">Endoplasmic reticulum</keyword>
<evidence type="ECO:0000256" key="7">
    <source>
        <dbReference type="ARBA" id="ARBA00022989"/>
    </source>
</evidence>
<feature type="compositionally biased region" description="Basic residues" evidence="12">
    <location>
        <begin position="284"/>
        <end position="300"/>
    </location>
</feature>
<keyword evidence="4 13" id="KW-0812">Transmembrane</keyword>
<accession>A0A147B864</accession>
<evidence type="ECO:0000256" key="12">
    <source>
        <dbReference type="SAM" id="MobiDB-lite"/>
    </source>
</evidence>
<keyword evidence="5" id="KW-0732">Signal</keyword>
<evidence type="ECO:0000256" key="11">
    <source>
        <dbReference type="ARBA" id="ARBA00031071"/>
    </source>
</evidence>
<evidence type="ECO:0000256" key="4">
    <source>
        <dbReference type="ARBA" id="ARBA00022692"/>
    </source>
</evidence>
<name>A0A147B864_9ACAR</name>
<organism evidence="14">
    <name type="scientific">Alectorobius mimon</name>
    <dbReference type="NCBI Taxonomy" id="360319"/>
    <lineage>
        <taxon>Eukaryota</taxon>
        <taxon>Metazoa</taxon>
        <taxon>Ecdysozoa</taxon>
        <taxon>Arthropoda</taxon>
        <taxon>Chelicerata</taxon>
        <taxon>Arachnida</taxon>
        <taxon>Acari</taxon>
        <taxon>Parasitiformes</taxon>
        <taxon>Ixodida</taxon>
        <taxon>Ixodoidea</taxon>
        <taxon>Argasidae</taxon>
        <taxon>Ornithodorinae</taxon>
        <taxon>Alectorobius</taxon>
    </lineage>
</organism>
<comment type="function">
    <text evidence="9">TRAP proteins are part of a complex whose function is to bind calcium to the ER membrane and thereby regulate the retention of ER resident proteins. May be involved in the recycling of the translocation apparatus after completion of the translocation process or may function as a membrane-bound chaperone facilitating folding of translocated proteins.</text>
</comment>
<reference evidence="14" key="1">
    <citation type="submission" date="2016-03" db="EMBL/GenBank/DDBJ databases">
        <title>Gut transcriptome analysis on engorged females of Ornithodoros mimon (Acari: Argasidae) and phylogenetic inferences of soft ticks.</title>
        <authorList>
            <person name="Landulfo G.A."/>
            <person name="Giovanni D."/>
            <person name="Carvalho E."/>
            <person name="Junqueira-de-Azevedo I."/>
            <person name="Patane J."/>
            <person name="Mendoca R."/>
            <person name="Barros-Battesti D."/>
        </authorList>
    </citation>
    <scope>NUCLEOTIDE SEQUENCE</scope>
    <source>
        <strain evidence="14">Females</strain>
        <tissue evidence="14">Gut</tissue>
    </source>
</reference>
<feature type="region of interest" description="Disordered" evidence="12">
    <location>
        <begin position="277"/>
        <end position="308"/>
    </location>
</feature>
<feature type="region of interest" description="Disordered" evidence="12">
    <location>
        <begin position="47"/>
        <end position="94"/>
    </location>
</feature>
<dbReference type="EMBL" id="GEIB01001202">
    <property type="protein sequence ID" value="JAR86944.1"/>
    <property type="molecule type" value="Transcribed_RNA"/>
</dbReference>
<comment type="subcellular location">
    <subcellularLocation>
        <location evidence="1">Endoplasmic reticulum membrane</location>
        <topology evidence="1">Single-pass type I membrane protein</topology>
    </subcellularLocation>
</comment>
<keyword evidence="7 13" id="KW-1133">Transmembrane helix</keyword>
<comment type="similarity">
    <text evidence="2">Belongs to the TRAP-alpha family.</text>
</comment>
<evidence type="ECO:0000256" key="9">
    <source>
        <dbReference type="ARBA" id="ARBA00025620"/>
    </source>
</evidence>
<dbReference type="InterPro" id="IPR005595">
    <property type="entry name" value="TRAP_alpha"/>
</dbReference>
<dbReference type="PANTHER" id="PTHR12924:SF0">
    <property type="entry name" value="TRANSLOCON-ASSOCIATED PROTEIN SUBUNIT ALPHA"/>
    <property type="match status" value="1"/>
</dbReference>
<evidence type="ECO:0000256" key="13">
    <source>
        <dbReference type="SAM" id="Phobius"/>
    </source>
</evidence>
<sequence>SFAPDLTGLLLKISIMLSRYMLLILLVLPIGTILRHNAPYAAAEVTVESAVEEEDDDVQVEDTPSTSEQPDSSLTEQEEEDDEEKPLKPSPDGDTYMLFVEPKDFKSKLPAGKEVRFLVGFTNRGEKEFVLDTIDASFRYPMDFSFYIQNYSTIGYTKVVKAKQQATLFYSFLVSESLSNRPFGLSVNLMYRDADGHPYLDAVFNETVEIVEVDEGLDGETFFLYVFLAACAVLLLVLGQQFMSSFGKKKPAASKQKVEMGTQNSSDVDYDWLPKETLNELNRSPKRSPRQSPRQRRVKRGTGSSGEE</sequence>
<evidence type="ECO:0000256" key="1">
    <source>
        <dbReference type="ARBA" id="ARBA00004115"/>
    </source>
</evidence>
<dbReference type="Pfam" id="PF03896">
    <property type="entry name" value="TRAP_alpha"/>
    <property type="match status" value="1"/>
</dbReference>
<evidence type="ECO:0000256" key="8">
    <source>
        <dbReference type="ARBA" id="ARBA00023136"/>
    </source>
</evidence>
<comment type="subunit">
    <text evidence="10">Heterotetramer of TRAP-alpha, TRAP-beta, TRAP-delta and TRAP-gamma. Interacts with palmitoylated calnexin (CALX), the interaction is required for efficient folding of glycosylated proteins.</text>
</comment>
<dbReference type="AlphaFoldDB" id="A0A147B864"/>
<evidence type="ECO:0000256" key="5">
    <source>
        <dbReference type="ARBA" id="ARBA00022729"/>
    </source>
</evidence>
<evidence type="ECO:0000256" key="6">
    <source>
        <dbReference type="ARBA" id="ARBA00022824"/>
    </source>
</evidence>
<evidence type="ECO:0000256" key="3">
    <source>
        <dbReference type="ARBA" id="ARBA00020280"/>
    </source>
</evidence>
<proteinExistence type="inferred from homology"/>